<dbReference type="EMBL" id="LSRX01000390">
    <property type="protein sequence ID" value="OLP98622.1"/>
    <property type="molecule type" value="Genomic_DNA"/>
</dbReference>
<name>A0A1Q9DTX2_SYMMI</name>
<organism evidence="1 2">
    <name type="scientific">Symbiodinium microadriaticum</name>
    <name type="common">Dinoflagellate</name>
    <name type="synonym">Zooxanthella microadriatica</name>
    <dbReference type="NCBI Taxonomy" id="2951"/>
    <lineage>
        <taxon>Eukaryota</taxon>
        <taxon>Sar</taxon>
        <taxon>Alveolata</taxon>
        <taxon>Dinophyceae</taxon>
        <taxon>Suessiales</taxon>
        <taxon>Symbiodiniaceae</taxon>
        <taxon>Symbiodinium</taxon>
    </lineage>
</organism>
<protein>
    <submittedName>
        <fullName evidence="1">Uncharacterized protein</fullName>
    </submittedName>
</protein>
<reference evidence="1 2" key="1">
    <citation type="submission" date="2016-02" db="EMBL/GenBank/DDBJ databases">
        <title>Genome analysis of coral dinoflagellate symbionts highlights evolutionary adaptations to a symbiotic lifestyle.</title>
        <authorList>
            <person name="Aranda M."/>
            <person name="Li Y."/>
            <person name="Liew Y.J."/>
            <person name="Baumgarten S."/>
            <person name="Simakov O."/>
            <person name="Wilson M."/>
            <person name="Piel J."/>
            <person name="Ashoor H."/>
            <person name="Bougouffa S."/>
            <person name="Bajic V.B."/>
            <person name="Ryu T."/>
            <person name="Ravasi T."/>
            <person name="Bayer T."/>
            <person name="Micklem G."/>
            <person name="Kim H."/>
            <person name="Bhak J."/>
            <person name="Lajeunesse T.C."/>
            <person name="Voolstra C.R."/>
        </authorList>
    </citation>
    <scope>NUCLEOTIDE SEQUENCE [LARGE SCALE GENOMIC DNA]</scope>
    <source>
        <strain evidence="1 2">CCMP2467</strain>
    </source>
</reference>
<proteinExistence type="predicted"/>
<dbReference type="AlphaFoldDB" id="A0A1Q9DTX2"/>
<dbReference type="Proteomes" id="UP000186817">
    <property type="component" value="Unassembled WGS sequence"/>
</dbReference>
<sequence length="403" mass="42506">MVKLQPTCVKLVDVQRFQVLAVDQVRESSNGLSFITFQRLKNCAMVHKVGPCAVILRGFVSDKVVSLGFEIARVSDVVVTLWDSPYRYGDCIAVRAVPPTGGEASGARSGSKVGGRVGGGSVMIIGATWSYDDEALISFCTGCHLWLKISLQPLGSGCGRCAIDLAKDPKLIVLVELRQSDAAGTRGAVTKVGGGRQLKQGGSESALCGDCEEAQELHNFGAEPAANFRANDNQANCLHDPTVLQLREHEGSRAQRQVAGGARVEEHRVGVDAADPENPCWTENWALPAAEQVVVVLGSPVGSHGFIAAKLARRLQEQDFMHSRFAGSGSNCLEEELEQGAGKGPLRCHGDDATPAGHVLRTLPPADTAVVTADHDAAIRRCLATLLAGGDGDMPATAAPNSL</sequence>
<evidence type="ECO:0000313" key="2">
    <source>
        <dbReference type="Proteomes" id="UP000186817"/>
    </source>
</evidence>
<keyword evidence="2" id="KW-1185">Reference proteome</keyword>
<evidence type="ECO:0000313" key="1">
    <source>
        <dbReference type="EMBL" id="OLP98622.1"/>
    </source>
</evidence>
<accession>A0A1Q9DTX2</accession>
<gene>
    <name evidence="1" type="ORF">AK812_SmicGene18880</name>
</gene>
<comment type="caution">
    <text evidence="1">The sequence shown here is derived from an EMBL/GenBank/DDBJ whole genome shotgun (WGS) entry which is preliminary data.</text>
</comment>